<name>A0A2U3L3B3_9FIRM</name>
<sequence length="94" mass="10425">MGERVLLGLELSMHSEENEFKEPMKQVTKLRFYYVNDAPEYSLLSIIHGHVGMGQSSLLMAAFGIAVRSMAEQTTRVLSLLERGTSSCVTSMAI</sequence>
<evidence type="ECO:0000313" key="1">
    <source>
        <dbReference type="EMBL" id="SPF46404.1"/>
    </source>
</evidence>
<dbReference type="AlphaFoldDB" id="A0A2U3L3B3"/>
<proteinExistence type="predicted"/>
<protein>
    <submittedName>
        <fullName evidence="1">Uncharacterized protein</fullName>
    </submittedName>
</protein>
<organism evidence="1 2">
    <name type="scientific">Candidatus Desulfosporosinus infrequens</name>
    <dbReference type="NCBI Taxonomy" id="2043169"/>
    <lineage>
        <taxon>Bacteria</taxon>
        <taxon>Bacillati</taxon>
        <taxon>Bacillota</taxon>
        <taxon>Clostridia</taxon>
        <taxon>Eubacteriales</taxon>
        <taxon>Desulfitobacteriaceae</taxon>
        <taxon>Desulfosporosinus</taxon>
    </lineage>
</organism>
<gene>
    <name evidence="1" type="ORF">SBF1_3590003</name>
</gene>
<reference evidence="2" key="1">
    <citation type="submission" date="2018-02" db="EMBL/GenBank/DDBJ databases">
        <authorList>
            <person name="Hausmann B."/>
        </authorList>
    </citation>
    <scope>NUCLEOTIDE SEQUENCE [LARGE SCALE GENOMIC DNA]</scope>
    <source>
        <strain evidence="2">Peat soil MAG SbF1</strain>
    </source>
</reference>
<dbReference type="EMBL" id="OMOF01000289">
    <property type="protein sequence ID" value="SPF46404.1"/>
    <property type="molecule type" value="Genomic_DNA"/>
</dbReference>
<accession>A0A2U3L3B3</accession>
<dbReference type="Proteomes" id="UP000238916">
    <property type="component" value="Unassembled WGS sequence"/>
</dbReference>
<evidence type="ECO:0000313" key="2">
    <source>
        <dbReference type="Proteomes" id="UP000238916"/>
    </source>
</evidence>